<feature type="compositionally biased region" description="Polar residues" evidence="1">
    <location>
        <begin position="32"/>
        <end position="47"/>
    </location>
</feature>
<feature type="non-terminal residue" evidence="2">
    <location>
        <position position="72"/>
    </location>
</feature>
<protein>
    <submittedName>
        <fullName evidence="2">Putative ovule protein</fullName>
    </submittedName>
</protein>
<name>A0A0V0GEL1_SOLCH</name>
<dbReference type="AlphaFoldDB" id="A0A0V0GEL1"/>
<evidence type="ECO:0000256" key="1">
    <source>
        <dbReference type="SAM" id="MobiDB-lite"/>
    </source>
</evidence>
<organism evidence="2">
    <name type="scientific">Solanum chacoense</name>
    <name type="common">Chaco potato</name>
    <dbReference type="NCBI Taxonomy" id="4108"/>
    <lineage>
        <taxon>Eukaryota</taxon>
        <taxon>Viridiplantae</taxon>
        <taxon>Streptophyta</taxon>
        <taxon>Embryophyta</taxon>
        <taxon>Tracheophyta</taxon>
        <taxon>Spermatophyta</taxon>
        <taxon>Magnoliopsida</taxon>
        <taxon>eudicotyledons</taxon>
        <taxon>Gunneridae</taxon>
        <taxon>Pentapetalae</taxon>
        <taxon>asterids</taxon>
        <taxon>lamiids</taxon>
        <taxon>Solanales</taxon>
        <taxon>Solanaceae</taxon>
        <taxon>Solanoideae</taxon>
        <taxon>Solaneae</taxon>
        <taxon>Solanum</taxon>
    </lineage>
</organism>
<proteinExistence type="predicted"/>
<accession>A0A0V0GEL1</accession>
<reference evidence="2" key="1">
    <citation type="submission" date="2015-12" db="EMBL/GenBank/DDBJ databases">
        <title>Gene expression during late stages of embryo sac development: a critical building block for successful pollen-pistil interactions.</title>
        <authorList>
            <person name="Liu Y."/>
            <person name="Joly V."/>
            <person name="Sabar M."/>
            <person name="Matton D.P."/>
        </authorList>
    </citation>
    <scope>NUCLEOTIDE SEQUENCE</scope>
</reference>
<sequence>MDQDDQDTSISQTTVIIAEPSATHDQSEDVAASSNSDDTGPLPSQTRKSGRSVRPPIWFKDYAPTIGGKAHH</sequence>
<feature type="region of interest" description="Disordered" evidence="1">
    <location>
        <begin position="1"/>
        <end position="72"/>
    </location>
</feature>
<evidence type="ECO:0000313" key="2">
    <source>
        <dbReference type="EMBL" id="JAP06426.1"/>
    </source>
</evidence>
<dbReference type="EMBL" id="GEDG01041354">
    <property type="protein sequence ID" value="JAP06426.1"/>
    <property type="molecule type" value="Transcribed_RNA"/>
</dbReference>